<organism evidence="1">
    <name type="scientific">Arundo donax</name>
    <name type="common">Giant reed</name>
    <name type="synonym">Donax arundinaceus</name>
    <dbReference type="NCBI Taxonomy" id="35708"/>
    <lineage>
        <taxon>Eukaryota</taxon>
        <taxon>Viridiplantae</taxon>
        <taxon>Streptophyta</taxon>
        <taxon>Embryophyta</taxon>
        <taxon>Tracheophyta</taxon>
        <taxon>Spermatophyta</taxon>
        <taxon>Magnoliopsida</taxon>
        <taxon>Liliopsida</taxon>
        <taxon>Poales</taxon>
        <taxon>Poaceae</taxon>
        <taxon>PACMAD clade</taxon>
        <taxon>Arundinoideae</taxon>
        <taxon>Arundineae</taxon>
        <taxon>Arundo</taxon>
    </lineage>
</organism>
<dbReference type="AlphaFoldDB" id="A0A0A9GMP6"/>
<protein>
    <submittedName>
        <fullName evidence="1">Uncharacterized protein</fullName>
    </submittedName>
</protein>
<proteinExistence type="predicted"/>
<dbReference type="EMBL" id="GBRH01173242">
    <property type="protein sequence ID" value="JAE24654.1"/>
    <property type="molecule type" value="Transcribed_RNA"/>
</dbReference>
<name>A0A0A9GMP6_ARUDO</name>
<sequence length="101" mass="11367">MNMQFNRARKHKSDYSPGIRVTKRAKCFAPARDHCCTSSCSCTVCDLLLKTLLFGSYQSLQTLSISSDRPALALCELLCFTLQSSFLYSVKEQSKQYLALV</sequence>
<reference evidence="1" key="2">
    <citation type="journal article" date="2015" name="Data Brief">
        <title>Shoot transcriptome of the giant reed, Arundo donax.</title>
        <authorList>
            <person name="Barrero R.A."/>
            <person name="Guerrero F.D."/>
            <person name="Moolhuijzen P."/>
            <person name="Goolsby J.A."/>
            <person name="Tidwell J."/>
            <person name="Bellgard S.E."/>
            <person name="Bellgard M.I."/>
        </authorList>
    </citation>
    <scope>NUCLEOTIDE SEQUENCE</scope>
    <source>
        <tissue evidence="1">Shoot tissue taken approximately 20 cm above the soil surface</tissue>
    </source>
</reference>
<reference evidence="1" key="1">
    <citation type="submission" date="2014-09" db="EMBL/GenBank/DDBJ databases">
        <authorList>
            <person name="Magalhaes I.L.F."/>
            <person name="Oliveira U."/>
            <person name="Santos F.R."/>
            <person name="Vidigal T.H.D.A."/>
            <person name="Brescovit A.D."/>
            <person name="Santos A.J."/>
        </authorList>
    </citation>
    <scope>NUCLEOTIDE SEQUENCE</scope>
    <source>
        <tissue evidence="1">Shoot tissue taken approximately 20 cm above the soil surface</tissue>
    </source>
</reference>
<accession>A0A0A9GMP6</accession>
<evidence type="ECO:0000313" key="1">
    <source>
        <dbReference type="EMBL" id="JAE24654.1"/>
    </source>
</evidence>